<sequence>MSAGGEARGIQNPAKADKELVPEQFLSPKKANEVSQVEFQKKYGFVKRPTPRKTSSGGKQYFDSGDYNMEASKTQRKEIAAHPRAMNPNMAQMRMKATITKTQPSKLTSSQGSPPALASRVARASPLAQ</sequence>
<feature type="region of interest" description="Disordered" evidence="1">
    <location>
        <begin position="47"/>
        <end position="66"/>
    </location>
</feature>
<organism evidence="2 3">
    <name type="scientific">Geodia barretti</name>
    <name type="common">Barrett's horny sponge</name>
    <dbReference type="NCBI Taxonomy" id="519541"/>
    <lineage>
        <taxon>Eukaryota</taxon>
        <taxon>Metazoa</taxon>
        <taxon>Porifera</taxon>
        <taxon>Demospongiae</taxon>
        <taxon>Heteroscleromorpha</taxon>
        <taxon>Tetractinellida</taxon>
        <taxon>Astrophorina</taxon>
        <taxon>Geodiidae</taxon>
        <taxon>Geodia</taxon>
    </lineage>
</organism>
<reference evidence="2" key="1">
    <citation type="submission" date="2023-03" db="EMBL/GenBank/DDBJ databases">
        <authorList>
            <person name="Steffen K."/>
            <person name="Cardenas P."/>
        </authorList>
    </citation>
    <scope>NUCLEOTIDE SEQUENCE</scope>
</reference>
<proteinExistence type="predicted"/>
<evidence type="ECO:0000313" key="3">
    <source>
        <dbReference type="Proteomes" id="UP001174909"/>
    </source>
</evidence>
<keyword evidence="3" id="KW-1185">Reference proteome</keyword>
<dbReference type="EMBL" id="CASHTH010001248">
    <property type="protein sequence ID" value="CAI8013247.1"/>
    <property type="molecule type" value="Genomic_DNA"/>
</dbReference>
<evidence type="ECO:0000313" key="2">
    <source>
        <dbReference type="EMBL" id="CAI8013247.1"/>
    </source>
</evidence>
<evidence type="ECO:0008006" key="4">
    <source>
        <dbReference type="Google" id="ProtNLM"/>
    </source>
</evidence>
<protein>
    <recommendedName>
        <fullName evidence="4">cAMP-regulated phosphoprotein 19</fullName>
    </recommendedName>
</protein>
<dbReference type="Proteomes" id="UP001174909">
    <property type="component" value="Unassembled WGS sequence"/>
</dbReference>
<feature type="compositionally biased region" description="Polar residues" evidence="1">
    <location>
        <begin position="99"/>
        <end position="113"/>
    </location>
</feature>
<dbReference type="AlphaFoldDB" id="A0AA35RNC4"/>
<gene>
    <name evidence="2" type="ORF">GBAR_LOCUS8427</name>
</gene>
<feature type="region of interest" description="Disordered" evidence="1">
    <location>
        <begin position="1"/>
        <end position="33"/>
    </location>
</feature>
<name>A0AA35RNC4_GEOBA</name>
<accession>A0AA35RNC4</accession>
<comment type="caution">
    <text evidence="2">The sequence shown here is derived from an EMBL/GenBank/DDBJ whole genome shotgun (WGS) entry which is preliminary data.</text>
</comment>
<feature type="region of interest" description="Disordered" evidence="1">
    <location>
        <begin position="98"/>
        <end position="129"/>
    </location>
</feature>
<evidence type="ECO:0000256" key="1">
    <source>
        <dbReference type="SAM" id="MobiDB-lite"/>
    </source>
</evidence>